<name>A0A420WLU3_9PROT</name>
<dbReference type="SUPFAM" id="SSF54909">
    <property type="entry name" value="Dimeric alpha+beta barrel"/>
    <property type="match status" value="1"/>
</dbReference>
<dbReference type="Pfam" id="PF11639">
    <property type="entry name" value="HapK"/>
    <property type="match status" value="1"/>
</dbReference>
<accession>A0A420WLU3</accession>
<evidence type="ECO:0000313" key="1">
    <source>
        <dbReference type="EMBL" id="RKQ71949.1"/>
    </source>
</evidence>
<organism evidence="1 2">
    <name type="scientific">Litorimonas taeanensis</name>
    <dbReference type="NCBI Taxonomy" id="568099"/>
    <lineage>
        <taxon>Bacteria</taxon>
        <taxon>Pseudomonadati</taxon>
        <taxon>Pseudomonadota</taxon>
        <taxon>Alphaproteobacteria</taxon>
        <taxon>Maricaulales</taxon>
        <taxon>Robiginitomaculaceae</taxon>
    </lineage>
</organism>
<dbReference type="EMBL" id="RBII01000001">
    <property type="protein sequence ID" value="RKQ71949.1"/>
    <property type="molecule type" value="Genomic_DNA"/>
</dbReference>
<dbReference type="Gene3D" id="3.30.70.100">
    <property type="match status" value="1"/>
</dbReference>
<evidence type="ECO:0000313" key="2">
    <source>
        <dbReference type="Proteomes" id="UP000282211"/>
    </source>
</evidence>
<dbReference type="OrthoDB" id="4731620at2"/>
<protein>
    <submittedName>
        <fullName evidence="1">REDY-like protein HapK</fullName>
    </submittedName>
</protein>
<dbReference type="AlphaFoldDB" id="A0A420WLU3"/>
<dbReference type="InterPro" id="IPR011008">
    <property type="entry name" value="Dimeric_a/b-barrel"/>
</dbReference>
<dbReference type="Proteomes" id="UP000282211">
    <property type="component" value="Unassembled WGS sequence"/>
</dbReference>
<sequence>MAAKILALFNLKAGTSVEDYEAWAKTVDIPTVNGLGSIEKFEVFKTTGLLFSEDKPPYQYFETIDILDMDAFGAEASSETMQKVAAEFQAMVDDLVFIQTEKL</sequence>
<dbReference type="RefSeq" id="WP_121099731.1">
    <property type="nucleotide sequence ID" value="NZ_RBII01000001.1"/>
</dbReference>
<reference evidence="1 2" key="1">
    <citation type="submission" date="2018-10" db="EMBL/GenBank/DDBJ databases">
        <title>Genomic Encyclopedia of Type Strains, Phase IV (KMG-IV): sequencing the most valuable type-strain genomes for metagenomic binning, comparative biology and taxonomic classification.</title>
        <authorList>
            <person name="Goeker M."/>
        </authorList>
    </citation>
    <scope>NUCLEOTIDE SEQUENCE [LARGE SCALE GENOMIC DNA]</scope>
    <source>
        <strain evidence="1 2">DSM 22008</strain>
    </source>
</reference>
<keyword evidence="2" id="KW-1185">Reference proteome</keyword>
<proteinExistence type="predicted"/>
<dbReference type="InterPro" id="IPR021667">
    <property type="entry name" value="HapK"/>
</dbReference>
<comment type="caution">
    <text evidence="1">The sequence shown here is derived from an EMBL/GenBank/DDBJ whole genome shotgun (WGS) entry which is preliminary data.</text>
</comment>
<gene>
    <name evidence="1" type="ORF">DES40_1285</name>
</gene>
<dbReference type="InParanoid" id="A0A420WLU3"/>